<protein>
    <submittedName>
        <fullName evidence="2">M61 family metallopeptidase</fullName>
    </submittedName>
</protein>
<dbReference type="EMBL" id="JAAEAA010000029">
    <property type="protein sequence ID" value="NDK57524.1"/>
    <property type="molecule type" value="Genomic_DNA"/>
</dbReference>
<sequence>MISYHLSYTSPLSHYLDISITINGNSQQELNLQLPTWRPGRYELQNFAQKLRQVTASAHGASIAIEKVTKDRWVVQAYGAETVTINYSFYARQMDAGGSWLDEQMLYVNPINCLMAVEGREHEPCEVTIAIPENWQIACGLKETSKHTLLTKKYDELVDSPFIASDSLQHASYSLAGTTFHIWIQGECKTDWPKIIHDFEAFTKTQIEMFGNFPVPEYHYLNLILPYRTYHGVEHSHSTVITLGPGELLMSPALYKEFLGVSSHELFHTWNVKKIRPKEMLPYNLAQENYFKTGYVAEGITTYYGDYMLARSGVFTTQQYFDELNTTLQRYYADYSRYQMSVADSSFDLWLDGYKPGIPDRKVSIYIKGALSALLLDLELRKATNNQATSDTVIRELWQRFGKQTIGYTEQDYAALVDEIAGHSFKSYFDNYINGTTPIEHALNEALHYVGCTLKRHENTLLYESRFGFKMSQEQTIKVTAIAPESPAFDVLSVDDELVALNGRKLEQNLQHLLQLLSPSETITLTLFREKQLRQVILTPTAHAYYPKYTIEKRPDATNAEKENFKHWLNQDFEA</sequence>
<dbReference type="InterPro" id="IPR036034">
    <property type="entry name" value="PDZ_sf"/>
</dbReference>
<dbReference type="Gene3D" id="1.10.390.10">
    <property type="entry name" value="Neutral Protease Domain 2"/>
    <property type="match status" value="1"/>
</dbReference>
<dbReference type="SUPFAM" id="SSF55486">
    <property type="entry name" value="Metalloproteases ('zincins'), catalytic domain"/>
    <property type="match status" value="1"/>
</dbReference>
<dbReference type="Pfam" id="PF17899">
    <property type="entry name" value="Peptidase_M61_N"/>
    <property type="match status" value="1"/>
</dbReference>
<dbReference type="PIRSF" id="PIRSF016493">
    <property type="entry name" value="Glycyl_aminpptds"/>
    <property type="match status" value="1"/>
</dbReference>
<dbReference type="InterPro" id="IPR027268">
    <property type="entry name" value="Peptidase_M4/M1_CTD_sf"/>
</dbReference>
<gene>
    <name evidence="2" type="ORF">GWO68_16485</name>
</gene>
<evidence type="ECO:0000259" key="1">
    <source>
        <dbReference type="SMART" id="SM00228"/>
    </source>
</evidence>
<dbReference type="InterPro" id="IPR001478">
    <property type="entry name" value="PDZ"/>
</dbReference>
<dbReference type="SUPFAM" id="SSF50156">
    <property type="entry name" value="PDZ domain-like"/>
    <property type="match status" value="1"/>
</dbReference>
<dbReference type="SMART" id="SM00228">
    <property type="entry name" value="PDZ"/>
    <property type="match status" value="1"/>
</dbReference>
<dbReference type="Gene3D" id="2.60.40.3650">
    <property type="match status" value="1"/>
</dbReference>
<dbReference type="InterPro" id="IPR007963">
    <property type="entry name" value="Peptidase_M61_catalytic"/>
</dbReference>
<organism evidence="2 3">
    <name type="scientific">Pontibacter fetidus</name>
    <dbReference type="NCBI Taxonomy" id="2700082"/>
    <lineage>
        <taxon>Bacteria</taxon>
        <taxon>Pseudomonadati</taxon>
        <taxon>Bacteroidota</taxon>
        <taxon>Cytophagia</taxon>
        <taxon>Cytophagales</taxon>
        <taxon>Hymenobacteraceae</taxon>
        <taxon>Pontibacter</taxon>
    </lineage>
</organism>
<comment type="caution">
    <text evidence="2">The sequence shown here is derived from an EMBL/GenBank/DDBJ whole genome shotgun (WGS) entry which is preliminary data.</text>
</comment>
<dbReference type="Proteomes" id="UP000478546">
    <property type="component" value="Unassembled WGS sequence"/>
</dbReference>
<dbReference type="AlphaFoldDB" id="A0A6B2HCJ2"/>
<evidence type="ECO:0000313" key="3">
    <source>
        <dbReference type="Proteomes" id="UP000478546"/>
    </source>
</evidence>
<proteinExistence type="predicted"/>
<dbReference type="Gene3D" id="2.30.42.10">
    <property type="match status" value="1"/>
</dbReference>
<evidence type="ECO:0000313" key="2">
    <source>
        <dbReference type="EMBL" id="NDK57524.1"/>
    </source>
</evidence>
<dbReference type="Pfam" id="PF05299">
    <property type="entry name" value="Peptidase_M61"/>
    <property type="match status" value="1"/>
</dbReference>
<dbReference type="InterPro" id="IPR024191">
    <property type="entry name" value="Peptidase_M61"/>
</dbReference>
<accession>A0A6B2HCJ2</accession>
<dbReference type="InterPro" id="IPR040756">
    <property type="entry name" value="Peptidase_M61_N"/>
</dbReference>
<name>A0A6B2HCJ2_9BACT</name>
<reference evidence="2 3" key="1">
    <citation type="submission" date="2020-01" db="EMBL/GenBank/DDBJ databases">
        <authorList>
            <person name="Kim M.K."/>
        </authorList>
    </citation>
    <scope>NUCLEOTIDE SEQUENCE [LARGE SCALE GENOMIC DNA]</scope>
    <source>
        <strain evidence="2 3">BT213</strain>
    </source>
</reference>
<keyword evidence="3" id="KW-1185">Reference proteome</keyword>
<feature type="domain" description="PDZ" evidence="1">
    <location>
        <begin position="465"/>
        <end position="531"/>
    </location>
</feature>
<dbReference type="RefSeq" id="WP_162347584.1">
    <property type="nucleotide sequence ID" value="NZ_JAAEAA010000029.1"/>
</dbReference>